<dbReference type="RefSeq" id="WP_344918071.1">
    <property type="nucleotide sequence ID" value="NZ_BAABAQ010000003.1"/>
</dbReference>
<feature type="domain" description="Aminoglycoside phosphotransferase" evidence="1">
    <location>
        <begin position="43"/>
        <end position="236"/>
    </location>
</feature>
<sequence>MNTPRDAALNALRTACRRAGIDASGAESIRFSENAIYRLPKGVVARVTREGRFQTAAKEVRVARWLESAGVPAVRVVPDLDQPVEADGRAVTFWRELPPHEYGTSVDVAAALRVLHGLTPPAHFELPPLAPFVQLAQRIDQADMFTPEEHDWLRERLEDLERGYAELPPGLPHRVVHGDAWVGNVLSTGDGRVILADFERSALGPPEWDLVSTAVKYDTLGGISEDQYAEFVAIYGHDVMSWKGFPVLRDIRELRMVTMAAQIGMENPAMRGEATARLAAIRGESGPRPWRHWRPLS</sequence>
<dbReference type="PANTHER" id="PTHR21310:SF40">
    <property type="entry name" value="AMINOGLYCOSIDE PHOSPHOTRANSFERASE DOMAIN-CONTAINING PROTEIN-RELATED"/>
    <property type="match status" value="1"/>
</dbReference>
<dbReference type="SUPFAM" id="SSF56112">
    <property type="entry name" value="Protein kinase-like (PK-like)"/>
    <property type="match status" value="1"/>
</dbReference>
<evidence type="ECO:0000313" key="2">
    <source>
        <dbReference type="EMBL" id="GAA4189388.1"/>
    </source>
</evidence>
<dbReference type="PANTHER" id="PTHR21310">
    <property type="entry name" value="AMINOGLYCOSIDE PHOSPHOTRANSFERASE-RELATED-RELATED"/>
    <property type="match status" value="1"/>
</dbReference>
<dbReference type="EMBL" id="BAABAQ010000003">
    <property type="protein sequence ID" value="GAA4189388.1"/>
    <property type="molecule type" value="Genomic_DNA"/>
</dbReference>
<gene>
    <name evidence="2" type="ORF">GCM10022252_26200</name>
</gene>
<dbReference type="Proteomes" id="UP001501251">
    <property type="component" value="Unassembled WGS sequence"/>
</dbReference>
<accession>A0ABP8AT51</accession>
<proteinExistence type="predicted"/>
<reference evidence="3" key="1">
    <citation type="journal article" date="2019" name="Int. J. Syst. Evol. Microbiol.">
        <title>The Global Catalogue of Microorganisms (GCM) 10K type strain sequencing project: providing services to taxonomists for standard genome sequencing and annotation.</title>
        <authorList>
            <consortium name="The Broad Institute Genomics Platform"/>
            <consortium name="The Broad Institute Genome Sequencing Center for Infectious Disease"/>
            <person name="Wu L."/>
            <person name="Ma J."/>
        </authorList>
    </citation>
    <scope>NUCLEOTIDE SEQUENCE [LARGE SCALE GENOMIC DNA]</scope>
    <source>
        <strain evidence="3">JCM 17388</strain>
    </source>
</reference>
<protein>
    <submittedName>
        <fullName evidence="2">Aminoglycoside phosphotransferase family protein</fullName>
    </submittedName>
</protein>
<dbReference type="Gene3D" id="3.90.1200.10">
    <property type="match status" value="1"/>
</dbReference>
<dbReference type="Pfam" id="PF01636">
    <property type="entry name" value="APH"/>
    <property type="match status" value="1"/>
</dbReference>
<dbReference type="InterPro" id="IPR011009">
    <property type="entry name" value="Kinase-like_dom_sf"/>
</dbReference>
<comment type="caution">
    <text evidence="2">The sequence shown here is derived from an EMBL/GenBank/DDBJ whole genome shotgun (WGS) entry which is preliminary data.</text>
</comment>
<evidence type="ECO:0000259" key="1">
    <source>
        <dbReference type="Pfam" id="PF01636"/>
    </source>
</evidence>
<dbReference type="InterPro" id="IPR051678">
    <property type="entry name" value="AGP_Transferase"/>
</dbReference>
<organism evidence="2 3">
    <name type="scientific">Streptosporangium oxazolinicum</name>
    <dbReference type="NCBI Taxonomy" id="909287"/>
    <lineage>
        <taxon>Bacteria</taxon>
        <taxon>Bacillati</taxon>
        <taxon>Actinomycetota</taxon>
        <taxon>Actinomycetes</taxon>
        <taxon>Streptosporangiales</taxon>
        <taxon>Streptosporangiaceae</taxon>
        <taxon>Streptosporangium</taxon>
    </lineage>
</organism>
<evidence type="ECO:0000313" key="3">
    <source>
        <dbReference type="Proteomes" id="UP001501251"/>
    </source>
</evidence>
<name>A0ABP8AT51_9ACTN</name>
<keyword evidence="3" id="KW-1185">Reference proteome</keyword>
<dbReference type="InterPro" id="IPR002575">
    <property type="entry name" value="Aminoglycoside_PTrfase"/>
</dbReference>